<dbReference type="Proteomes" id="UP000241190">
    <property type="component" value="Unassembled WGS sequence"/>
</dbReference>
<evidence type="ECO:0000313" key="2">
    <source>
        <dbReference type="EMBL" id="PSV91506.1"/>
    </source>
</evidence>
<dbReference type="GO" id="GO:0008757">
    <property type="term" value="F:S-adenosylmethionine-dependent methyltransferase activity"/>
    <property type="evidence" value="ECO:0007669"/>
    <property type="project" value="InterPro"/>
</dbReference>
<evidence type="ECO:0000313" key="5">
    <source>
        <dbReference type="Proteomes" id="UP000241954"/>
    </source>
</evidence>
<proteinExistence type="predicted"/>
<dbReference type="SUPFAM" id="SSF53335">
    <property type="entry name" value="S-adenosyl-L-methionine-dependent methyltransferases"/>
    <property type="match status" value="1"/>
</dbReference>
<comment type="caution">
    <text evidence="2">The sequence shown here is derived from an EMBL/GenBank/DDBJ whole genome shotgun (WGS) entry which is preliminary data.</text>
</comment>
<dbReference type="Proteomes" id="UP000241954">
    <property type="component" value="Unassembled WGS sequence"/>
</dbReference>
<sequence>MKPARTVTHIEVPYTWSNVINGEWVAELLQARLDEWCPKLFGYHMLKLGGLSAELTSSHCNIQHQISVDRLSPKRTIVADALELPFIEKSFDACLLMHQLDYAVDPHGLLREIDRVMVDDGYLVLSGNNPLSLLGLRGLLPWNRHQAPWTGKMYLPFRINDWLRLLNYEVVYQETFAIVPATRHLACAAWFEHVLSEPLSAVGSLYFIVARKRTCPLKLIKPTWKLRRQLAPLRINCRTQVEKTCTKTPPRS</sequence>
<dbReference type="Gene3D" id="3.40.50.150">
    <property type="entry name" value="Vaccinia Virus protein VP39"/>
    <property type="match status" value="1"/>
</dbReference>
<evidence type="ECO:0000313" key="3">
    <source>
        <dbReference type="EMBL" id="PSW92833.1"/>
    </source>
</evidence>
<protein>
    <submittedName>
        <fullName evidence="2">SAM-dependent methyltransferase</fullName>
    </submittedName>
</protein>
<dbReference type="EMBL" id="PYLW01000026">
    <property type="protein sequence ID" value="PSV91506.1"/>
    <property type="molecule type" value="Genomic_DNA"/>
</dbReference>
<keyword evidence="4" id="KW-1185">Reference proteome</keyword>
<evidence type="ECO:0000259" key="1">
    <source>
        <dbReference type="Pfam" id="PF08241"/>
    </source>
</evidence>
<dbReference type="InterPro" id="IPR029063">
    <property type="entry name" value="SAM-dependent_MTases_sf"/>
</dbReference>
<organism evidence="2 5">
    <name type="scientific">Photobacterium iliopiscarium</name>
    <dbReference type="NCBI Taxonomy" id="56192"/>
    <lineage>
        <taxon>Bacteria</taxon>
        <taxon>Pseudomonadati</taxon>
        <taxon>Pseudomonadota</taxon>
        <taxon>Gammaproteobacteria</taxon>
        <taxon>Vibrionales</taxon>
        <taxon>Vibrionaceae</taxon>
        <taxon>Photobacterium</taxon>
    </lineage>
</organism>
<accession>A0A0D8PNT6</accession>
<dbReference type="InterPro" id="IPR013216">
    <property type="entry name" value="Methyltransf_11"/>
</dbReference>
<reference evidence="2 5" key="1">
    <citation type="submission" date="2018-01" db="EMBL/GenBank/DDBJ databases">
        <title>Whole genome sequencing of Histamine producing bacteria.</title>
        <authorList>
            <person name="Butler K."/>
        </authorList>
    </citation>
    <scope>NUCLEOTIDE SEQUENCE [LARGE SCALE GENOMIC DNA]</scope>
    <source>
        <strain evidence="3 4">ATCC 51761</strain>
        <strain evidence="2 5">NCIMB 13481</strain>
    </source>
</reference>
<dbReference type="AlphaFoldDB" id="A0A0D8PNT6"/>
<evidence type="ECO:0000313" key="4">
    <source>
        <dbReference type="Proteomes" id="UP000241190"/>
    </source>
</evidence>
<dbReference type="STRING" id="56192.UB38_16340"/>
<dbReference type="Pfam" id="PF08241">
    <property type="entry name" value="Methyltransf_11"/>
    <property type="match status" value="1"/>
</dbReference>
<keyword evidence="2" id="KW-0808">Transferase</keyword>
<dbReference type="EMBL" id="PYOP01000033">
    <property type="protein sequence ID" value="PSW92833.1"/>
    <property type="molecule type" value="Genomic_DNA"/>
</dbReference>
<feature type="domain" description="Methyltransferase type 11" evidence="1">
    <location>
        <begin position="74"/>
        <end position="125"/>
    </location>
</feature>
<dbReference type="GO" id="GO:0032259">
    <property type="term" value="P:methylation"/>
    <property type="evidence" value="ECO:0007669"/>
    <property type="project" value="UniProtKB-KW"/>
</dbReference>
<keyword evidence="2" id="KW-0489">Methyltransferase</keyword>
<dbReference type="RefSeq" id="WP_045038184.1">
    <property type="nucleotide sequence ID" value="NZ_JZSR01000035.1"/>
</dbReference>
<name>A0A0D8PNT6_9GAMM</name>
<gene>
    <name evidence="2" type="ORF">C9I88_17385</name>
    <name evidence="3" type="ORF">C9J52_16575</name>
</gene>